<comment type="caution">
    <text evidence="7">The sequence shown here is derived from an EMBL/GenBank/DDBJ whole genome shotgun (WGS) entry which is preliminary data.</text>
</comment>
<evidence type="ECO:0000256" key="3">
    <source>
        <dbReference type="ARBA" id="ARBA00022630"/>
    </source>
</evidence>
<feature type="domain" description="Glucose-methanol-choline oxidoreductase N-terminal" evidence="6">
    <location>
        <begin position="448"/>
        <end position="462"/>
    </location>
</feature>
<dbReference type="Pfam" id="PF00732">
    <property type="entry name" value="GMC_oxred_N"/>
    <property type="match status" value="2"/>
</dbReference>
<evidence type="ECO:0000313" key="8">
    <source>
        <dbReference type="Proteomes" id="UP000789570"/>
    </source>
</evidence>
<dbReference type="GO" id="GO:0050660">
    <property type="term" value="F:flavin adenine dinucleotide binding"/>
    <property type="evidence" value="ECO:0007669"/>
    <property type="project" value="InterPro"/>
</dbReference>
<evidence type="ECO:0000256" key="1">
    <source>
        <dbReference type="ARBA" id="ARBA00001974"/>
    </source>
</evidence>
<dbReference type="InterPro" id="IPR012132">
    <property type="entry name" value="GMC_OxRdtase"/>
</dbReference>
<dbReference type="SUPFAM" id="SSF54373">
    <property type="entry name" value="FAD-linked reductases, C-terminal domain"/>
    <property type="match status" value="1"/>
</dbReference>
<dbReference type="InterPro" id="IPR007867">
    <property type="entry name" value="GMC_OxRtase_C"/>
</dbReference>
<dbReference type="EMBL" id="CAJVPQ010000121">
    <property type="protein sequence ID" value="CAG8447953.1"/>
    <property type="molecule type" value="Genomic_DNA"/>
</dbReference>
<dbReference type="SUPFAM" id="SSF51905">
    <property type="entry name" value="FAD/NAD(P)-binding domain"/>
    <property type="match status" value="1"/>
</dbReference>
<comment type="cofactor">
    <cofactor evidence="1">
        <name>FAD</name>
        <dbReference type="ChEBI" id="CHEBI:57692"/>
    </cofactor>
</comment>
<gene>
    <name evidence="7" type="ORF">FCALED_LOCUS1034</name>
</gene>
<dbReference type="PANTHER" id="PTHR11552:SF147">
    <property type="entry name" value="CHOLINE DEHYDROGENASE, MITOCHONDRIAL"/>
    <property type="match status" value="1"/>
</dbReference>
<dbReference type="Gene3D" id="3.50.50.60">
    <property type="entry name" value="FAD/NAD(P)-binding domain"/>
    <property type="match status" value="2"/>
</dbReference>
<feature type="region of interest" description="Disordered" evidence="5">
    <location>
        <begin position="37"/>
        <end position="68"/>
    </location>
</feature>
<name>A0A9N8V9I3_9GLOM</name>
<keyword evidence="3" id="KW-0285">Flavoprotein</keyword>
<feature type="region of interest" description="Disordered" evidence="5">
    <location>
        <begin position="81"/>
        <end position="103"/>
    </location>
</feature>
<accession>A0A9N8V9I3</accession>
<dbReference type="Proteomes" id="UP000789570">
    <property type="component" value="Unassembled WGS sequence"/>
</dbReference>
<keyword evidence="4" id="KW-0274">FAD</keyword>
<dbReference type="InterPro" id="IPR036188">
    <property type="entry name" value="FAD/NAD-bd_sf"/>
</dbReference>
<evidence type="ECO:0000256" key="5">
    <source>
        <dbReference type="SAM" id="MobiDB-lite"/>
    </source>
</evidence>
<dbReference type="InterPro" id="IPR000172">
    <property type="entry name" value="GMC_OxRdtase_N"/>
</dbReference>
<proteinExistence type="inferred from homology"/>
<comment type="similarity">
    <text evidence="2">Belongs to the GMC oxidoreductase family.</text>
</comment>
<dbReference type="Pfam" id="PF05199">
    <property type="entry name" value="GMC_oxred_C"/>
    <property type="match status" value="1"/>
</dbReference>
<evidence type="ECO:0000256" key="4">
    <source>
        <dbReference type="ARBA" id="ARBA00022827"/>
    </source>
</evidence>
<dbReference type="GO" id="GO:0016614">
    <property type="term" value="F:oxidoreductase activity, acting on CH-OH group of donors"/>
    <property type="evidence" value="ECO:0007669"/>
    <property type="project" value="InterPro"/>
</dbReference>
<evidence type="ECO:0000313" key="7">
    <source>
        <dbReference type="EMBL" id="CAG8447953.1"/>
    </source>
</evidence>
<evidence type="ECO:0000256" key="2">
    <source>
        <dbReference type="ARBA" id="ARBA00010790"/>
    </source>
</evidence>
<dbReference type="Gene3D" id="3.30.560.10">
    <property type="entry name" value="Glucose Oxidase, domain 3"/>
    <property type="match status" value="2"/>
</dbReference>
<organism evidence="7 8">
    <name type="scientific">Funneliformis caledonium</name>
    <dbReference type="NCBI Taxonomy" id="1117310"/>
    <lineage>
        <taxon>Eukaryota</taxon>
        <taxon>Fungi</taxon>
        <taxon>Fungi incertae sedis</taxon>
        <taxon>Mucoromycota</taxon>
        <taxon>Glomeromycotina</taxon>
        <taxon>Glomeromycetes</taxon>
        <taxon>Glomerales</taxon>
        <taxon>Glomeraceae</taxon>
        <taxon>Funneliformis</taxon>
    </lineage>
</organism>
<dbReference type="AlphaFoldDB" id="A0A9N8V9I3"/>
<protein>
    <submittedName>
        <fullName evidence="7">135_t:CDS:1</fullName>
    </submittedName>
</protein>
<keyword evidence="8" id="KW-1185">Reference proteome</keyword>
<dbReference type="OrthoDB" id="269227at2759"/>
<feature type="compositionally biased region" description="Low complexity" evidence="5">
    <location>
        <begin position="46"/>
        <end position="60"/>
    </location>
</feature>
<reference evidence="7" key="1">
    <citation type="submission" date="2021-06" db="EMBL/GenBank/DDBJ databases">
        <authorList>
            <person name="Kallberg Y."/>
            <person name="Tangrot J."/>
            <person name="Rosling A."/>
        </authorList>
    </citation>
    <scope>NUCLEOTIDE SEQUENCE</scope>
    <source>
        <strain evidence="7">UK204</strain>
    </source>
</reference>
<evidence type="ECO:0000259" key="6">
    <source>
        <dbReference type="PROSITE" id="PS00624"/>
    </source>
</evidence>
<dbReference type="PROSITE" id="PS00624">
    <property type="entry name" value="GMC_OXRED_2"/>
    <property type="match status" value="1"/>
</dbReference>
<dbReference type="PANTHER" id="PTHR11552">
    <property type="entry name" value="GLUCOSE-METHANOL-CHOLINE GMC OXIDOREDUCTASE"/>
    <property type="match status" value="1"/>
</dbReference>
<sequence>MHRFIYGSNTRSLSNLLRIHSSRIKIYIQSRYKSSKINPKDQKGYSTISDTTSSTSSLPSQDIPTSSSCDITSSFRIPLDQSNLKPSSSSSPPQEAEASNPKFEQVEQKFHQLQQEAKTRELWSQSVDYTSRIMFTRPKEIYDFIIIGAGSAGCVLAKELIHSLPNINVLVLEAGPPHAQINDRICSVFSHASVWKTLEVDWGYFTQPQTIQSCMDPSKTLNMGSFIYPRGKVWGGCSSVNAMIYIRGHQLDYEEWASQGPDYKKFWNWDKCLEAFKAIENNQRKEKDDEFKYYHGQDGLLHVEDYLETFDILNDSIKAAIQFGVPFNKDFNGSKQNGVGKYQLTSKNGQRSSFANGFLNDALNKRTLTYPPFKPLGEPYGSSHGIGKISAVNVKSTSHVLNILWDDDNFSTIEEGKKNVARGVKYFYQGCLHEAYVAPKGEVILCAGAINSPQILMLSGIGPKKQLSSHNIDVRKDLPVGNNLLDHPLGYVTIRTEVPNSTMNTTLHEWSSGTEVGMFFKANDKGRLPSRDELLHDRPDIQLTAASTIWDPKLMAYTEDAITLAPVLNKPKSVGRLELTNSNPFQQPKIYLNFLDKAEDIYKLISALKVTLELLKQPALAKWKVKEIGLNDEYSDVRKEIKKKMKRKEEMNDDDWEEFLSKNIFTSFHPCGTAKMAPEEKGGVVDHKLRVYGCENLRVVDASIFPTIPAGNTNAPTGMVAWRASRLIEDDYKFKLSS</sequence>